<sequence length="344" mass="37124">MQKQEFLGAAGGLNRESPGGATSGVPRGSRGIEAGSGLPSGAVLSPDSGLSLHSAGIVIRSPTSYSSPSGLVAVHGSSPSQHPGEVVGHSLAASTFPGGFNPPFPGTYVSGTSGFGSKGPGVHNSGCSPRSGSTCLHPHKPYEDRPRSILKNSSSTSVHKSSSAERKKSQHWDEMNILATYHPADKDYGFMKVDEPSTPYHRLQDSDENLLPGPSHTVTPEALTERFATMDNFYPKVLQHGDNRSSGSSDNFSKTYSSTSRNQSPASAIIMLDKEVELQRNEYYSKGRYLRCCPHPEPEEDVEDEQQDSTTSLNWVSENAIRTEVRLLEHTKSPHRDHRPSRTP</sequence>
<dbReference type="InterPro" id="IPR007062">
    <property type="entry name" value="PPI-2"/>
</dbReference>
<feature type="region of interest" description="Disordered" evidence="3">
    <location>
        <begin position="123"/>
        <end position="171"/>
    </location>
</feature>
<feature type="compositionally biased region" description="Polar residues" evidence="3">
    <location>
        <begin position="244"/>
        <end position="264"/>
    </location>
</feature>
<keyword evidence="5" id="KW-1185">Reference proteome</keyword>
<evidence type="ECO:0000256" key="2">
    <source>
        <dbReference type="ARBA" id="ARBA00023272"/>
    </source>
</evidence>
<evidence type="ECO:0000313" key="4">
    <source>
        <dbReference type="EMBL" id="KAF6416290.1"/>
    </source>
</evidence>
<dbReference type="Proteomes" id="UP000550707">
    <property type="component" value="Unassembled WGS sequence"/>
</dbReference>
<accession>A0A7J8CZK7</accession>
<feature type="region of interest" description="Disordered" evidence="3">
    <location>
        <begin position="294"/>
        <end position="316"/>
    </location>
</feature>
<keyword evidence="2" id="KW-0650">Protein phosphatase inhibitor</keyword>
<name>A0A7J8CZK7_MOLMO</name>
<comment type="similarity">
    <text evidence="1">Belongs to the protein phosphatase inhibitor 2 family.</text>
</comment>
<dbReference type="PANTHER" id="PTHR12398">
    <property type="entry name" value="PROTEIN PHOSPHATASE INHIBITOR"/>
    <property type="match status" value="1"/>
</dbReference>
<dbReference type="Pfam" id="PF04979">
    <property type="entry name" value="IPP-2"/>
    <property type="match status" value="1"/>
</dbReference>
<feature type="compositionally biased region" description="Acidic residues" evidence="3">
    <location>
        <begin position="298"/>
        <end position="307"/>
    </location>
</feature>
<dbReference type="GO" id="GO:0009966">
    <property type="term" value="P:regulation of signal transduction"/>
    <property type="evidence" value="ECO:0007669"/>
    <property type="project" value="InterPro"/>
</dbReference>
<dbReference type="PANTHER" id="PTHR12398:SF8">
    <property type="entry name" value="RIKEN CDNA 2810408A11 GENE"/>
    <property type="match status" value="1"/>
</dbReference>
<proteinExistence type="inferred from homology"/>
<comment type="caution">
    <text evidence="4">The sequence shown here is derived from an EMBL/GenBank/DDBJ whole genome shotgun (WGS) entry which is preliminary data.</text>
</comment>
<dbReference type="GO" id="GO:0004864">
    <property type="term" value="F:protein phosphatase inhibitor activity"/>
    <property type="evidence" value="ECO:0007669"/>
    <property type="project" value="UniProtKB-KW"/>
</dbReference>
<dbReference type="EMBL" id="JACASF010000019">
    <property type="protein sequence ID" value="KAF6416290.1"/>
    <property type="molecule type" value="Genomic_DNA"/>
</dbReference>
<evidence type="ECO:0000256" key="1">
    <source>
        <dbReference type="ARBA" id="ARBA00005472"/>
    </source>
</evidence>
<dbReference type="Gene3D" id="6.10.250.1050">
    <property type="match status" value="1"/>
</dbReference>
<organism evidence="4 5">
    <name type="scientific">Molossus molossus</name>
    <name type="common">Pallas' mastiff bat</name>
    <name type="synonym">Vespertilio molossus</name>
    <dbReference type="NCBI Taxonomy" id="27622"/>
    <lineage>
        <taxon>Eukaryota</taxon>
        <taxon>Metazoa</taxon>
        <taxon>Chordata</taxon>
        <taxon>Craniata</taxon>
        <taxon>Vertebrata</taxon>
        <taxon>Euteleostomi</taxon>
        <taxon>Mammalia</taxon>
        <taxon>Eutheria</taxon>
        <taxon>Laurasiatheria</taxon>
        <taxon>Chiroptera</taxon>
        <taxon>Yangochiroptera</taxon>
        <taxon>Molossidae</taxon>
        <taxon>Molossus</taxon>
    </lineage>
</organism>
<gene>
    <name evidence="4" type="ORF">HJG59_009540</name>
</gene>
<evidence type="ECO:0000313" key="5">
    <source>
        <dbReference type="Proteomes" id="UP000550707"/>
    </source>
</evidence>
<feature type="compositionally biased region" description="Polar residues" evidence="3">
    <location>
        <begin position="125"/>
        <end position="134"/>
    </location>
</feature>
<evidence type="ECO:0000256" key="3">
    <source>
        <dbReference type="SAM" id="MobiDB-lite"/>
    </source>
</evidence>
<feature type="compositionally biased region" description="Basic and acidic residues" evidence="3">
    <location>
        <begin position="162"/>
        <end position="171"/>
    </location>
</feature>
<dbReference type="AlphaFoldDB" id="A0A7J8CZK7"/>
<feature type="region of interest" description="Disordered" evidence="3">
    <location>
        <begin position="1"/>
        <end position="40"/>
    </location>
</feature>
<protein>
    <submittedName>
        <fullName evidence="4">Uncharacterized protein</fullName>
    </submittedName>
</protein>
<reference evidence="4 5" key="1">
    <citation type="journal article" date="2020" name="Nature">
        <title>Six reference-quality genomes reveal evolution of bat adaptations.</title>
        <authorList>
            <person name="Jebb D."/>
            <person name="Huang Z."/>
            <person name="Pippel M."/>
            <person name="Hughes G.M."/>
            <person name="Lavrichenko K."/>
            <person name="Devanna P."/>
            <person name="Winkler S."/>
            <person name="Jermiin L.S."/>
            <person name="Skirmuntt E.C."/>
            <person name="Katzourakis A."/>
            <person name="Burkitt-Gray L."/>
            <person name="Ray D.A."/>
            <person name="Sullivan K.A.M."/>
            <person name="Roscito J.G."/>
            <person name="Kirilenko B.M."/>
            <person name="Davalos L.M."/>
            <person name="Corthals A.P."/>
            <person name="Power M.L."/>
            <person name="Jones G."/>
            <person name="Ransome R.D."/>
            <person name="Dechmann D.K.N."/>
            <person name="Locatelli A.G."/>
            <person name="Puechmaille S.J."/>
            <person name="Fedrigo O."/>
            <person name="Jarvis E.D."/>
            <person name="Hiller M."/>
            <person name="Vernes S.C."/>
            <person name="Myers E.W."/>
            <person name="Teeling E.C."/>
        </authorList>
    </citation>
    <scope>NUCLEOTIDE SEQUENCE [LARGE SCALE GENOMIC DNA]</scope>
    <source>
        <strain evidence="4">MMolMol1</strain>
        <tissue evidence="4">Muscle</tissue>
    </source>
</reference>
<feature type="region of interest" description="Disordered" evidence="3">
    <location>
        <begin position="238"/>
        <end position="264"/>
    </location>
</feature>